<keyword evidence="3" id="KW-1185">Reference proteome</keyword>
<proteinExistence type="predicted"/>
<reference evidence="2 3" key="1">
    <citation type="submission" date="2020-04" db="EMBL/GenBank/DDBJ databases">
        <title>Flammeovirga sp. SR4, a novel species isolated from seawater.</title>
        <authorList>
            <person name="Wang X."/>
        </authorList>
    </citation>
    <scope>NUCLEOTIDE SEQUENCE [LARGE SCALE GENOMIC DNA]</scope>
    <source>
        <strain evidence="2 3">ATCC 23126</strain>
    </source>
</reference>
<organism evidence="2 3">
    <name type="scientific">Flammeovirga aprica JL-4</name>
    <dbReference type="NCBI Taxonomy" id="694437"/>
    <lineage>
        <taxon>Bacteria</taxon>
        <taxon>Pseudomonadati</taxon>
        <taxon>Bacteroidota</taxon>
        <taxon>Cytophagia</taxon>
        <taxon>Cytophagales</taxon>
        <taxon>Flammeovirgaceae</taxon>
        <taxon>Flammeovirga</taxon>
    </lineage>
</organism>
<feature type="transmembrane region" description="Helical" evidence="1">
    <location>
        <begin position="7"/>
        <end position="25"/>
    </location>
</feature>
<gene>
    <name evidence="2" type="ORF">HHU12_14170</name>
</gene>
<comment type="caution">
    <text evidence="2">The sequence shown here is derived from an EMBL/GenBank/DDBJ whole genome shotgun (WGS) entry which is preliminary data.</text>
</comment>
<sequence>MEKYKKLIIVVNIALVLIAFNYSIYKNEKLLKEGSTVLFELVPRDSRSLMQGDYMVLNYKNSTIGDTVDIPNRGYLVFELDDRGIGHKIRFQEAEEPLHQNEFILKYTKRNNWAVNFGAESFFFQEGHADYYADAKYGALKIAEDGKSLLVGLYNEKLEKINVEEE</sequence>
<dbReference type="EMBL" id="JABANE010000035">
    <property type="protein sequence ID" value="NME69117.1"/>
    <property type="molecule type" value="Genomic_DNA"/>
</dbReference>
<keyword evidence="1" id="KW-0472">Membrane</keyword>
<dbReference type="Pfam" id="PF14345">
    <property type="entry name" value="GDYXXLXY"/>
    <property type="match status" value="1"/>
</dbReference>
<keyword evidence="1" id="KW-1133">Transmembrane helix</keyword>
<keyword evidence="1" id="KW-0812">Transmembrane</keyword>
<evidence type="ECO:0000313" key="3">
    <source>
        <dbReference type="Proteomes" id="UP000576082"/>
    </source>
</evidence>
<dbReference type="InterPro" id="IPR025833">
    <property type="entry name" value="GDYXXLXY"/>
</dbReference>
<protein>
    <submittedName>
        <fullName evidence="2">GDYXXLXY domain-containing protein</fullName>
    </submittedName>
</protein>
<dbReference type="Proteomes" id="UP000576082">
    <property type="component" value="Unassembled WGS sequence"/>
</dbReference>
<evidence type="ECO:0000313" key="2">
    <source>
        <dbReference type="EMBL" id="NME69117.1"/>
    </source>
</evidence>
<evidence type="ECO:0000256" key="1">
    <source>
        <dbReference type="SAM" id="Phobius"/>
    </source>
</evidence>
<accession>A0A7X9X9V2</accession>
<name>A0A7X9X9V2_9BACT</name>
<dbReference type="RefSeq" id="WP_169657402.1">
    <property type="nucleotide sequence ID" value="NZ_JABANE010000035.1"/>
</dbReference>
<dbReference type="AlphaFoldDB" id="A0A7X9X9V2"/>